<reference evidence="2" key="1">
    <citation type="submission" date="2024-06" db="EMBL/GenBank/DDBJ databases">
        <title>Intestivirid acquisition increases across infancy in a wild primate population.</title>
        <authorList>
            <person name="Schneider-Creas I.A."/>
            <person name="Moya I.L."/>
            <person name="Chiou K.L."/>
            <person name="Baniel A."/>
            <person name="Azanaw Haile A."/>
            <person name="Kebede F."/>
            <person name="Abebe B."/>
            <person name="Snyder-Mackler N."/>
            <person name="Varsani A."/>
        </authorList>
    </citation>
    <scope>NUCLEOTIDE SEQUENCE</scope>
    <source>
        <strain evidence="2">Int_RNL_2018_0288_CRY</strain>
    </source>
</reference>
<organism evidence="2">
    <name type="scientific">Geladintestivirus 2</name>
    <dbReference type="NCBI Taxonomy" id="3233134"/>
    <lineage>
        <taxon>Viruses</taxon>
        <taxon>Duplodnaviria</taxon>
        <taxon>Heunggongvirae</taxon>
        <taxon>Uroviricota</taxon>
        <taxon>Caudoviricetes</taxon>
        <taxon>Crassvirales</taxon>
    </lineage>
</organism>
<name>A0AAU8MJT5_9CAUD</name>
<evidence type="ECO:0000256" key="1">
    <source>
        <dbReference type="SAM" id="Coils"/>
    </source>
</evidence>
<feature type="coiled-coil region" evidence="1">
    <location>
        <begin position="86"/>
        <end position="113"/>
    </location>
</feature>
<protein>
    <submittedName>
        <fullName evidence="2">Uncharacterized protein</fullName>
    </submittedName>
</protein>
<proteinExistence type="predicted"/>
<evidence type="ECO:0000313" key="2">
    <source>
        <dbReference type="EMBL" id="XCO00580.1"/>
    </source>
</evidence>
<accession>A0AAU8MJT5</accession>
<sequence length="168" mass="18541">MFSALSQGSLVHILDKTDGIKYKIGEIIGVTQPTNFTGTFGTPAFNNGTISLKVKVDGNTIEYKEIPSSSSIISYNNGTTTVCETKQALVAEIENTLQNRKQILANKTKYEADVTDCENLLKELNPQFAKDKERDDRIEGLNSKVTSMESKLDKILNALSTNTNNIKF</sequence>
<dbReference type="EMBL" id="PP965500">
    <property type="protein sequence ID" value="XCO00580.1"/>
    <property type="molecule type" value="Genomic_DNA"/>
</dbReference>
<keyword evidence="1" id="KW-0175">Coiled coil</keyword>